<name>J9GQ19_9ZZZZ</name>
<dbReference type="EMBL" id="AMCI01001778">
    <property type="protein sequence ID" value="EJX04523.1"/>
    <property type="molecule type" value="Genomic_DNA"/>
</dbReference>
<sequence>MQPCALCASLILMCFSLACSGGGRKVAPLTIYQYLSDDRQVVAEPALIFISMECSEWTYPSPSFVIREYEFRGEQICAIFGYMHTI</sequence>
<protein>
    <submittedName>
        <fullName evidence="1">Secreted protein</fullName>
    </submittedName>
</protein>
<dbReference type="AlphaFoldDB" id="J9GQ19"/>
<reference evidence="1" key="1">
    <citation type="journal article" date="2012" name="PLoS ONE">
        <title>Gene sets for utilization of primary and secondary nutrition supplies in the distal gut of endangered iberian lynx.</title>
        <authorList>
            <person name="Alcaide M."/>
            <person name="Messina E."/>
            <person name="Richter M."/>
            <person name="Bargiela R."/>
            <person name="Peplies J."/>
            <person name="Huws S.A."/>
            <person name="Newbold C.J."/>
            <person name="Golyshin P.N."/>
            <person name="Simon M.A."/>
            <person name="Lopez G."/>
            <person name="Yakimov M.M."/>
            <person name="Ferrer M."/>
        </authorList>
    </citation>
    <scope>NUCLEOTIDE SEQUENCE</scope>
</reference>
<evidence type="ECO:0000313" key="1">
    <source>
        <dbReference type="EMBL" id="EJX04523.1"/>
    </source>
</evidence>
<gene>
    <name evidence="1" type="ORF">EVA_07369</name>
</gene>
<accession>J9GQ19</accession>
<proteinExistence type="predicted"/>
<comment type="caution">
    <text evidence="1">The sequence shown here is derived from an EMBL/GenBank/DDBJ whole genome shotgun (WGS) entry which is preliminary data.</text>
</comment>
<organism evidence="1">
    <name type="scientific">gut metagenome</name>
    <dbReference type="NCBI Taxonomy" id="749906"/>
    <lineage>
        <taxon>unclassified sequences</taxon>
        <taxon>metagenomes</taxon>
        <taxon>organismal metagenomes</taxon>
    </lineage>
</organism>